<evidence type="ECO:0000313" key="2">
    <source>
        <dbReference type="EMBL" id="MPR25959.1"/>
    </source>
</evidence>
<dbReference type="Pfam" id="PF06078">
    <property type="entry name" value="DUF937"/>
    <property type="match status" value="1"/>
</dbReference>
<sequence length="249" mass="27423">MFNWFDLMRQAQTNAALASLAQQFNLSGDQTQKTMAAFMPAFAMGLQHATTSSDPARLFQSMMSGAYQNFWQAAGNPFTPQAQQEGRRLLNQLFGSDEISRRVAHQAADYAGVSTETMQQLLPVLAGIMAGGMSHWMTAHAHAIQSMASSKDGAKDKPSGAVNPWADLWAGWTTATAPEKKHANPFEDMMASVLQMQIPQPPKQAPKEEPRPSPSFDEMMEKGREMQLQYLASLQSIFSDAWKTDSSKS</sequence>
<evidence type="ECO:0000313" key="3">
    <source>
        <dbReference type="Proteomes" id="UP000403266"/>
    </source>
</evidence>
<keyword evidence="3" id="KW-1185">Reference proteome</keyword>
<dbReference type="RefSeq" id="WP_152711811.1">
    <property type="nucleotide sequence ID" value="NZ_VOSJ01000031.1"/>
</dbReference>
<feature type="region of interest" description="Disordered" evidence="1">
    <location>
        <begin position="199"/>
        <end position="221"/>
    </location>
</feature>
<evidence type="ECO:0000256" key="1">
    <source>
        <dbReference type="SAM" id="MobiDB-lite"/>
    </source>
</evidence>
<reference evidence="2 3" key="1">
    <citation type="journal article" date="2019" name="Syst. Appl. Microbiol.">
        <title>Microvirga tunisiensis sp. nov., a root nodule symbiotic bacterium isolated from Lupinus micranthus and L. luteus grown in Northern Tunisia.</title>
        <authorList>
            <person name="Msaddak A."/>
            <person name="Rejili M."/>
            <person name="Duran D."/>
            <person name="Mars M."/>
            <person name="Palacios J.M."/>
            <person name="Ruiz-Argueso T."/>
            <person name="Rey L."/>
            <person name="Imperial J."/>
        </authorList>
    </citation>
    <scope>NUCLEOTIDE SEQUENCE [LARGE SCALE GENOMIC DNA]</scope>
    <source>
        <strain evidence="2 3">Lmie10</strain>
    </source>
</reference>
<dbReference type="OrthoDB" id="5526542at2"/>
<organism evidence="2 3">
    <name type="scientific">Microvirga tunisiensis</name>
    <dbReference type="NCBI Taxonomy" id="2108360"/>
    <lineage>
        <taxon>Bacteria</taxon>
        <taxon>Pseudomonadati</taxon>
        <taxon>Pseudomonadota</taxon>
        <taxon>Alphaproteobacteria</taxon>
        <taxon>Hyphomicrobiales</taxon>
        <taxon>Methylobacteriaceae</taxon>
        <taxon>Microvirga</taxon>
    </lineage>
</organism>
<dbReference type="InterPro" id="IPR009282">
    <property type="entry name" value="DUF937"/>
</dbReference>
<dbReference type="EMBL" id="VOSK01000035">
    <property type="protein sequence ID" value="MPR25959.1"/>
    <property type="molecule type" value="Genomic_DNA"/>
</dbReference>
<accession>A0A5N7MHT4</accession>
<gene>
    <name evidence="2" type="ORF">FS320_12145</name>
</gene>
<dbReference type="AlphaFoldDB" id="A0A5N7MHT4"/>
<comment type="caution">
    <text evidence="2">The sequence shown here is derived from an EMBL/GenBank/DDBJ whole genome shotgun (WGS) entry which is preliminary data.</text>
</comment>
<proteinExistence type="predicted"/>
<name>A0A5N7MHT4_9HYPH</name>
<protein>
    <submittedName>
        <fullName evidence="2">DUF937 domain-containing protein</fullName>
    </submittedName>
</protein>
<dbReference type="Proteomes" id="UP000403266">
    <property type="component" value="Unassembled WGS sequence"/>
</dbReference>